<name>A0AAP5T9U4_9MICC</name>
<dbReference type="PRINTS" id="PR00508">
    <property type="entry name" value="S21N4MTFRASE"/>
</dbReference>
<evidence type="ECO:0000259" key="4">
    <source>
        <dbReference type="Pfam" id="PF01555"/>
    </source>
</evidence>
<evidence type="ECO:0000313" key="5">
    <source>
        <dbReference type="EMBL" id="MDV7177754.1"/>
    </source>
</evidence>
<dbReference type="GO" id="GO:0032259">
    <property type="term" value="P:methylation"/>
    <property type="evidence" value="ECO:0007669"/>
    <property type="project" value="UniProtKB-KW"/>
</dbReference>
<dbReference type="InterPro" id="IPR002052">
    <property type="entry name" value="DNA_methylase_N6_adenine_CS"/>
</dbReference>
<comment type="similarity">
    <text evidence="1">Belongs to the N(4)/N(6)-methyltransferase family.</text>
</comment>
<keyword evidence="3" id="KW-0808">Transferase</keyword>
<keyword evidence="2 5" id="KW-0489">Methyltransferase</keyword>
<evidence type="ECO:0000256" key="1">
    <source>
        <dbReference type="ARBA" id="ARBA00006594"/>
    </source>
</evidence>
<dbReference type="InterPro" id="IPR001091">
    <property type="entry name" value="RM_Methyltransferase"/>
</dbReference>
<accession>A0AAP5T9U4</accession>
<reference evidence="5" key="1">
    <citation type="submission" date="2023-10" db="EMBL/GenBank/DDBJ databases">
        <title>Development of a sustainable strategy for remediation of hydrocarbon-contaminated territories based on the waste exchange concept.</title>
        <authorList>
            <person name="Krivoruchko A."/>
        </authorList>
    </citation>
    <scope>NUCLEOTIDE SEQUENCE</scope>
    <source>
        <strain evidence="5">IEGM 1325</strain>
    </source>
</reference>
<evidence type="ECO:0000256" key="3">
    <source>
        <dbReference type="ARBA" id="ARBA00022679"/>
    </source>
</evidence>
<dbReference type="GO" id="GO:0003677">
    <property type="term" value="F:DNA binding"/>
    <property type="evidence" value="ECO:0007669"/>
    <property type="project" value="InterPro"/>
</dbReference>
<dbReference type="SUPFAM" id="SSF53335">
    <property type="entry name" value="S-adenosyl-L-methionine-dependent methyltransferases"/>
    <property type="match status" value="1"/>
</dbReference>
<dbReference type="EMBL" id="JAWLUK010000015">
    <property type="protein sequence ID" value="MDV7177754.1"/>
    <property type="molecule type" value="Genomic_DNA"/>
</dbReference>
<dbReference type="Pfam" id="PF01555">
    <property type="entry name" value="N6_N4_Mtase"/>
    <property type="match status" value="1"/>
</dbReference>
<dbReference type="Proteomes" id="UP001185728">
    <property type="component" value="Unassembled WGS sequence"/>
</dbReference>
<dbReference type="AlphaFoldDB" id="A0AAP5T9U4"/>
<dbReference type="RefSeq" id="WP_317676845.1">
    <property type="nucleotide sequence ID" value="NZ_JAWLUK010000015.1"/>
</dbReference>
<evidence type="ECO:0000313" key="6">
    <source>
        <dbReference type="Proteomes" id="UP001185728"/>
    </source>
</evidence>
<dbReference type="PROSITE" id="PS00092">
    <property type="entry name" value="N6_MTASE"/>
    <property type="match status" value="1"/>
</dbReference>
<gene>
    <name evidence="5" type="ORF">R4064_08930</name>
</gene>
<proteinExistence type="inferred from homology"/>
<organism evidence="5 6">
    <name type="scientific">Micrococcus yunnanensis</name>
    <dbReference type="NCBI Taxonomy" id="566027"/>
    <lineage>
        <taxon>Bacteria</taxon>
        <taxon>Bacillati</taxon>
        <taxon>Actinomycetota</taxon>
        <taxon>Actinomycetes</taxon>
        <taxon>Micrococcales</taxon>
        <taxon>Micrococcaceae</taxon>
        <taxon>Micrococcus</taxon>
    </lineage>
</organism>
<sequence>MSRLTDLLAQARKTDPQLAADLEAEFRQLTRHSQFGLVFERHQPEAVELPGRPVRRGDTVRVLPPRGSLTIGDTRHWVVTDLERTPDGKRAHLTEADVDPEVREPATSTAALEDLVVVARFEDPIYPGLVETGRVENGGPDKPFHTVINAENFHALQTLTYTHRHQVDCIYIDPPYNTGAKDWKYNNDYVASDDDYRHSKWLSFMERRLKVARELLNPEDSVLIVTIDEKEYLRLGMLLEQVFPDAAQAERITMVTTSINPGGMPRKSRFFRSAEYIFFVQLGQAKALPAPLGSEWNAVQRRSKYDLHWASFIKTGSGDNTLRSGRPNSFYPVFVKTGQDGPQFAGVGDVYRGADRSEVAPPDGTFAIWPIRADGTEGVWSLTPPALSRAIKLGFARLGRWREEKTTIYYLKSGEQRKVEDGLFPVTGHRSDGSIITDGSGYEARFIPNDIWRITAHDASRDGGKGLVKNHLPGREFPYPKSVYAVEDALRFFVSNKSDAVVLDFFSGSGTTAHAVMRLNKQDGGRRQCISVTNNEVSTDEQKGLRKKGLRPGDPEWEQWGICDYITKPRITAAITGKTPAGDPIKGEYKFTDEFPMADGFEENAAFFTLTYEAPRQVRRNRAFARVAPMLWLKAGSRGRIISSIPERGWDVAQAYGVLEDMDHAPEFLAALDADSQVGVAFIVTDSEVAFQSVARQLPEHSTAVRLYESYLHNFQINRRA</sequence>
<feature type="domain" description="DNA methylase N-4/N-6" evidence="4">
    <location>
        <begin position="167"/>
        <end position="522"/>
    </location>
</feature>
<evidence type="ECO:0000256" key="2">
    <source>
        <dbReference type="ARBA" id="ARBA00022603"/>
    </source>
</evidence>
<dbReference type="InterPro" id="IPR029063">
    <property type="entry name" value="SAM-dependent_MTases_sf"/>
</dbReference>
<comment type="caution">
    <text evidence="5">The sequence shown here is derived from an EMBL/GenBank/DDBJ whole genome shotgun (WGS) entry which is preliminary data.</text>
</comment>
<dbReference type="Gene3D" id="3.40.50.150">
    <property type="entry name" value="Vaccinia Virus protein VP39"/>
    <property type="match status" value="1"/>
</dbReference>
<dbReference type="GO" id="GO:0008170">
    <property type="term" value="F:N-methyltransferase activity"/>
    <property type="evidence" value="ECO:0007669"/>
    <property type="project" value="InterPro"/>
</dbReference>
<protein>
    <submittedName>
        <fullName evidence="5">DNA methyltransferase</fullName>
    </submittedName>
</protein>
<dbReference type="InterPro" id="IPR002941">
    <property type="entry name" value="DNA_methylase_N4/N6"/>
</dbReference>